<reference evidence="1 2" key="1">
    <citation type="journal article" date="2003" name="Nature">
        <title>Genome divergence in two Prochlorococcus ecotypes reflects oceanic niche differentiation.</title>
        <authorList>
            <person name="Rocap G."/>
            <person name="Larimer F.W."/>
            <person name="Lamerdin J.E."/>
            <person name="Malfatti S."/>
            <person name="Chain P."/>
            <person name="Ahlgren N.A."/>
            <person name="Arellano A."/>
            <person name="Coleman M."/>
            <person name="Hauser L."/>
            <person name="Hess W.R."/>
            <person name="Johnson Z.I."/>
            <person name="Land M.L."/>
            <person name="Lindell D."/>
            <person name="Post A.F."/>
            <person name="Regala W."/>
            <person name="Shah M."/>
            <person name="Shaw S.L."/>
            <person name="Steglich C."/>
            <person name="Sullivan M.B."/>
            <person name="Ting C.S."/>
            <person name="Tolonen A."/>
            <person name="Webb E.A."/>
            <person name="Zinser E.R."/>
            <person name="Chisholm S.W."/>
        </authorList>
    </citation>
    <scope>NUCLEOTIDE SEQUENCE [LARGE SCALE GENOMIC DNA]</scope>
    <source>
        <strain evidence="2">MIT 9313</strain>
    </source>
</reference>
<dbReference type="AlphaFoldDB" id="Q7V8K7"/>
<sequence length="80" mass="9478">MRWRHKLAMLEVRELPELITSLRADHVEKSLRLFADDDFDNQMRSLMNERSQRLFADQEASDCCVEFLASLRDEQLKAHA</sequence>
<keyword evidence="2" id="KW-1185">Reference proteome</keyword>
<organism evidence="1 2">
    <name type="scientific">Prochlorococcus marinus (strain MIT 9313)</name>
    <dbReference type="NCBI Taxonomy" id="74547"/>
    <lineage>
        <taxon>Bacteria</taxon>
        <taxon>Bacillati</taxon>
        <taxon>Cyanobacteriota</taxon>
        <taxon>Cyanophyceae</taxon>
        <taxon>Synechococcales</taxon>
        <taxon>Prochlorococcaceae</taxon>
        <taxon>Prochlorococcus</taxon>
    </lineage>
</organism>
<dbReference type="Proteomes" id="UP000001423">
    <property type="component" value="Chromosome"/>
</dbReference>
<accession>Q7V8K7</accession>
<name>Q7V8K7_PROMM</name>
<dbReference type="HOGENOM" id="CLU_2684857_0_0_3"/>
<dbReference type="KEGG" id="pmt:PMT_0337"/>
<evidence type="ECO:0000313" key="2">
    <source>
        <dbReference type="Proteomes" id="UP000001423"/>
    </source>
</evidence>
<evidence type="ECO:0000313" key="1">
    <source>
        <dbReference type="EMBL" id="CAE20512.1"/>
    </source>
</evidence>
<gene>
    <name evidence="1" type="ordered locus">PMT_0337</name>
</gene>
<proteinExistence type="predicted"/>
<protein>
    <submittedName>
        <fullName evidence="1">Uncharacterized protein</fullName>
    </submittedName>
</protein>
<dbReference type="EMBL" id="BX548175">
    <property type="protein sequence ID" value="CAE20512.1"/>
    <property type="molecule type" value="Genomic_DNA"/>
</dbReference>